<dbReference type="Proteomes" id="UP000094053">
    <property type="component" value="Unassembled WGS sequence"/>
</dbReference>
<dbReference type="Gene3D" id="1.10.357.10">
    <property type="entry name" value="Tetracycline Repressor, domain 2"/>
    <property type="match status" value="1"/>
</dbReference>
<dbReference type="EMBL" id="MIHA01000018">
    <property type="protein sequence ID" value="ODQ87901.1"/>
    <property type="molecule type" value="Genomic_DNA"/>
</dbReference>
<protein>
    <recommendedName>
        <fullName evidence="3">HTH tetR-type domain-containing protein</fullName>
    </recommendedName>
</protein>
<evidence type="ECO:0000313" key="5">
    <source>
        <dbReference type="Proteomes" id="UP000094053"/>
    </source>
</evidence>
<dbReference type="OrthoDB" id="4627290at2"/>
<proteinExistence type="predicted"/>
<dbReference type="GO" id="GO:0003677">
    <property type="term" value="F:DNA binding"/>
    <property type="evidence" value="ECO:0007669"/>
    <property type="project" value="UniProtKB-UniRule"/>
</dbReference>
<evidence type="ECO:0000313" key="4">
    <source>
        <dbReference type="EMBL" id="ODQ87901.1"/>
    </source>
</evidence>
<dbReference type="PROSITE" id="PS50977">
    <property type="entry name" value="HTH_TETR_2"/>
    <property type="match status" value="1"/>
</dbReference>
<dbReference type="AlphaFoldDB" id="A0A1E3RDJ7"/>
<dbReference type="InterPro" id="IPR009057">
    <property type="entry name" value="Homeodomain-like_sf"/>
</dbReference>
<accession>A0A1E3RDJ7</accession>
<evidence type="ECO:0000256" key="2">
    <source>
        <dbReference type="PROSITE-ProRule" id="PRU00335"/>
    </source>
</evidence>
<feature type="DNA-binding region" description="H-T-H motif" evidence="2">
    <location>
        <begin position="30"/>
        <end position="49"/>
    </location>
</feature>
<gene>
    <name evidence="4" type="ORF">BHQ18_21585</name>
</gene>
<dbReference type="InterPro" id="IPR036271">
    <property type="entry name" value="Tet_transcr_reg_TetR-rel_C_sf"/>
</dbReference>
<reference evidence="5" key="1">
    <citation type="submission" date="2016-09" db="EMBL/GenBank/DDBJ databases">
        <authorList>
            <person name="Greninger A.L."/>
            <person name="Jerome K.R."/>
            <person name="Mcnair B."/>
            <person name="Wallis C."/>
            <person name="Fang F."/>
        </authorList>
    </citation>
    <scope>NUCLEOTIDE SEQUENCE [LARGE SCALE GENOMIC DNA]</scope>
    <source>
        <strain evidence="5">M6</strain>
    </source>
</reference>
<dbReference type="SUPFAM" id="SSF46689">
    <property type="entry name" value="Homeodomain-like"/>
    <property type="match status" value="1"/>
</dbReference>
<keyword evidence="1 2" id="KW-0238">DNA-binding</keyword>
<evidence type="ECO:0000259" key="3">
    <source>
        <dbReference type="PROSITE" id="PS50977"/>
    </source>
</evidence>
<feature type="domain" description="HTH tetR-type" evidence="3">
    <location>
        <begin position="8"/>
        <end position="67"/>
    </location>
</feature>
<comment type="caution">
    <text evidence="4">The sequence shown here is derived from an EMBL/GenBank/DDBJ whole genome shotgun (WGS) entry which is preliminary data.</text>
</comment>
<organism evidence="4 5">
    <name type="scientific">Mycolicibacterium flavescens</name>
    <name type="common">Mycobacterium flavescens</name>
    <dbReference type="NCBI Taxonomy" id="1776"/>
    <lineage>
        <taxon>Bacteria</taxon>
        <taxon>Bacillati</taxon>
        <taxon>Actinomycetota</taxon>
        <taxon>Actinomycetes</taxon>
        <taxon>Mycobacteriales</taxon>
        <taxon>Mycobacteriaceae</taxon>
        <taxon>Mycolicibacterium</taxon>
    </lineage>
</organism>
<dbReference type="STRING" id="1776.BHQ18_21585"/>
<dbReference type="SUPFAM" id="SSF48498">
    <property type="entry name" value="Tetracyclin repressor-like, C-terminal domain"/>
    <property type="match status" value="1"/>
</dbReference>
<name>A0A1E3RDJ7_MYCFV</name>
<evidence type="ECO:0000256" key="1">
    <source>
        <dbReference type="ARBA" id="ARBA00023125"/>
    </source>
</evidence>
<dbReference type="RefSeq" id="WP_069415688.1">
    <property type="nucleotide sequence ID" value="NZ_JACKUL010000028.1"/>
</dbReference>
<sequence>MAAPATAPLTRDRIVSAALSLTKAAGEPPSMRTLAGELSVTPGALYRHVAGQADLVALMIDEVMEHVEMPDEATEPDPWRRIRAHVHSLTKTLDAYPGLDRLIAHHGDSSNAARVRQQWTMDQLRTAGLNRRDAGRAYGALDIYWLGSRQRTQRSVATFLFGLDRLLEGLRAHSRNSSATSG</sequence>
<dbReference type="InterPro" id="IPR001647">
    <property type="entry name" value="HTH_TetR"/>
</dbReference>
<keyword evidence="5" id="KW-1185">Reference proteome</keyword>